<reference evidence="4" key="1">
    <citation type="submission" date="2021-10" db="EMBL/GenBank/DDBJ databases">
        <title>Tropical sea cucumber genome reveals ecological adaptation and Cuvierian tubules defense mechanism.</title>
        <authorList>
            <person name="Chen T."/>
        </authorList>
    </citation>
    <scope>NUCLEOTIDE SEQUENCE</scope>
    <source>
        <strain evidence="4">Nanhai2018</strain>
        <tissue evidence="4">Muscle</tissue>
    </source>
</reference>
<organism evidence="4 5">
    <name type="scientific">Holothuria leucospilota</name>
    <name type="common">Black long sea cucumber</name>
    <name type="synonym">Mertensiothuria leucospilota</name>
    <dbReference type="NCBI Taxonomy" id="206669"/>
    <lineage>
        <taxon>Eukaryota</taxon>
        <taxon>Metazoa</taxon>
        <taxon>Echinodermata</taxon>
        <taxon>Eleutherozoa</taxon>
        <taxon>Echinozoa</taxon>
        <taxon>Holothuroidea</taxon>
        <taxon>Aspidochirotacea</taxon>
        <taxon>Aspidochirotida</taxon>
        <taxon>Holothuriidae</taxon>
        <taxon>Holothuria</taxon>
    </lineage>
</organism>
<dbReference type="PANTHER" id="PTHR46704:SF9">
    <property type="entry name" value="BHLH DOMAIN-CONTAINING PROTEIN"/>
    <property type="match status" value="1"/>
</dbReference>
<dbReference type="PANTHER" id="PTHR46704">
    <property type="entry name" value="CXC DOMAIN-CONTAINING PROTEIN-RELATED"/>
    <property type="match status" value="1"/>
</dbReference>
<keyword evidence="2" id="KW-0472">Membrane</keyword>
<dbReference type="Proteomes" id="UP001152320">
    <property type="component" value="Chromosome 1"/>
</dbReference>
<dbReference type="OrthoDB" id="6021232at2759"/>
<evidence type="ECO:0000256" key="3">
    <source>
        <dbReference type="SAM" id="SignalP"/>
    </source>
</evidence>
<feature type="compositionally biased region" description="Basic and acidic residues" evidence="1">
    <location>
        <begin position="36"/>
        <end position="51"/>
    </location>
</feature>
<keyword evidence="3" id="KW-0732">Signal</keyword>
<keyword evidence="2" id="KW-0812">Transmembrane</keyword>
<feature type="region of interest" description="Disordered" evidence="1">
    <location>
        <begin position="258"/>
        <end position="284"/>
    </location>
</feature>
<accession>A0A9Q1HKD0</accession>
<evidence type="ECO:0000313" key="5">
    <source>
        <dbReference type="Proteomes" id="UP001152320"/>
    </source>
</evidence>
<keyword evidence="5" id="KW-1185">Reference proteome</keyword>
<feature type="signal peptide" evidence="3">
    <location>
        <begin position="1"/>
        <end position="23"/>
    </location>
</feature>
<feature type="compositionally biased region" description="Polar residues" evidence="1">
    <location>
        <begin position="266"/>
        <end position="281"/>
    </location>
</feature>
<gene>
    <name evidence="4" type="ORF">HOLleu_00496</name>
</gene>
<evidence type="ECO:0000256" key="1">
    <source>
        <dbReference type="SAM" id="MobiDB-lite"/>
    </source>
</evidence>
<sequence length="1577" mass="177414">MTTPADQCYSWLVLLTSSAGTCAGCGCITSHNVRATDTDSHEDTDQKEASSKKQATSSRVLRSTFTGVQHDVRRPHVLPDLCIICQSTLREMRTTGGRCKAKLVKCEKKEAKTFLDAARLHGEERILLQIENKDMVAIEVKYHRKCYRDFTRILDASNKPTQIEGTVYGPSLTLFGETVIKTRIIEGHEILRLKTLTKLFRKCVKDSQGLNASSFSSQRLKLHLKRQFPELVFVKPTKRYESDIVYTKKIKVTRVVERAAEPHPGSSESSTNSEAEITATTPHEGESQLRILYHASQILRSTLQGAQSSVRWPPTADDLTTEVVQKIVPVPVFNFLAWTAGTSNEPDVSHFVKIPESESRKLFSIAQDLLYISKKGCIILPKHTSLAMTVRHMTGSARLVGILNGFGHCVSHSMVLEHDTALAESQLQGKEETLPVGVQPCFTTLVWDNNDFGEETLSGKGTTHNTNGILIQRSRPLPQPCLNPSMTRTKKRSMKSPEANIVPYFGQMKKGPFPGGRDIDVKDEAYSTVQTKARAKDVAFFLSRIRNQSGILLPSWTGYNILMKSTHVPVKSNIFYLPVIDASPTDKSTIYTILLKSVKIADVLQQETLVVVADQAVYCKLQQIRWQDPQFMKRIIVRMGEFHTAMAFLACIGKRFCDAGLQEVLIEAGVVAQGSLNGVLSGHHYNRSLRAHKITCEALERLRWQAFLKMLSQDERNKATDLMHQLQTTFPGIYHTEVMLSDSIQDLIRRYDAFVKSQSLKPTFAFWSSYISMVNLLLRFVRGTREGDWSLHLSTVRSFLPWFFAYDHTNYSRYLSVYWFEMQQLQWTHPEIHNAFLSGEFVVYRHEEHGFAGVAADQTIEQTINRASKMKGGVVGFTSSQSYFHRWILSQHLRAALQVQCESLAGKGTETRTMKELDTTRIVRDNEDVQAVCDTLLCMVNPFEDSEDKLLHISSGVVATPSVTESLLQARSVGECATLSFIKDRLQEGTTDFHAPVKHQKLQTFSSMTKVKKTKVKGGREVTLKQDRNLFARLLIISTHRQFDLQDILRHSINTFPLPIANEDGGLNKTNKASLLKFIESITEPSPIITQIPQKSVWVLDGMALIQEISPKAISGMTFGAFALYLLQKVLTIATTFFADSIHVVTDRYLAVSIKNAERGRRATLGVERVKIYGPDQAIPNQWKKFLSCGQNKEALVEFIFQRWKACDPNMFKDVKVFLAHGEMCHSFQSIEGKVNVEPVQQLQCNHEEADTRLLLHCLFVANQQSSTAANIVIRSPDTDVFIIATSICREVDAQLFFHTGRGDLMRTLDLNTVARHLGTSVTNALIGLHCYTGCDSISSFYGKGKAKALKLVIGSERFQETFKELGQNFDISPNLRHHLEAFTCSLYGQECDDVNIVRHNMFRMSCKFETSMPPNKDSLQQHILRANYQAAIHRRALQQFPEIPSPVGHGWKLENEELVIHWGDLPPAPEDLIAATQCGCKKGKCQTRQLFNIFLEGGVVSGRVTTSKAAVFIRKGSQLSDGNCRPMLRVPRVKAQNNFHETFKTLPRKMPSYIAIFTVLGLWLGGVMVLRRVCSG</sequence>
<feature type="region of interest" description="Disordered" evidence="1">
    <location>
        <begin position="36"/>
        <end position="56"/>
    </location>
</feature>
<dbReference type="EMBL" id="JAIZAY010000001">
    <property type="protein sequence ID" value="KAJ8048253.1"/>
    <property type="molecule type" value="Genomic_DNA"/>
</dbReference>
<keyword evidence="2" id="KW-1133">Transmembrane helix</keyword>
<feature type="chain" id="PRO_5040291601" evidence="3">
    <location>
        <begin position="24"/>
        <end position="1577"/>
    </location>
</feature>
<feature type="transmembrane region" description="Helical" evidence="2">
    <location>
        <begin position="1551"/>
        <end position="1571"/>
    </location>
</feature>
<protein>
    <submittedName>
        <fullName evidence="4">Uncharacterized protein</fullName>
    </submittedName>
</protein>
<comment type="caution">
    <text evidence="4">The sequence shown here is derived from an EMBL/GenBank/DDBJ whole genome shotgun (WGS) entry which is preliminary data.</text>
</comment>
<name>A0A9Q1HKD0_HOLLE</name>
<evidence type="ECO:0000256" key="2">
    <source>
        <dbReference type="SAM" id="Phobius"/>
    </source>
</evidence>
<evidence type="ECO:0000313" key="4">
    <source>
        <dbReference type="EMBL" id="KAJ8048253.1"/>
    </source>
</evidence>
<proteinExistence type="predicted"/>